<dbReference type="InterPro" id="IPR023795">
    <property type="entry name" value="Serpin_CS"/>
</dbReference>
<dbReference type="PROSITE" id="PS00284">
    <property type="entry name" value="SERPIN"/>
    <property type="match status" value="1"/>
</dbReference>
<dbReference type="InterPro" id="IPR031172">
    <property type="entry name" value="Serpin_E3"/>
</dbReference>
<dbReference type="InterPro" id="IPR042178">
    <property type="entry name" value="Serpin_sf_1"/>
</dbReference>
<dbReference type="EMBL" id="AFYH01170896">
    <property type="status" value="NOT_ANNOTATED_CDS"/>
    <property type="molecule type" value="Genomic_DNA"/>
</dbReference>
<reference evidence="4" key="2">
    <citation type="submission" date="2025-08" db="UniProtKB">
        <authorList>
            <consortium name="Ensembl"/>
        </authorList>
    </citation>
    <scope>IDENTIFICATION</scope>
</reference>
<dbReference type="FunFam" id="2.10.310.10:FF:000001">
    <property type="entry name" value="Serpin family A member 1"/>
    <property type="match status" value="1"/>
</dbReference>
<protein>
    <submittedName>
        <fullName evidence="4">Serpin family E member 3</fullName>
    </submittedName>
</protein>
<dbReference type="PANTHER" id="PTHR11461">
    <property type="entry name" value="SERINE PROTEASE INHIBITOR, SERPIN"/>
    <property type="match status" value="1"/>
</dbReference>
<dbReference type="OMA" id="KGNCISY"/>
<dbReference type="GeneTree" id="ENSGT00940000160941"/>
<keyword evidence="5" id="KW-1185">Reference proteome</keyword>
<feature type="chain" id="PRO_5003579046" evidence="2">
    <location>
        <begin position="22"/>
        <end position="417"/>
    </location>
</feature>
<comment type="similarity">
    <text evidence="1">Belongs to the serpin family.</text>
</comment>
<dbReference type="Ensembl" id="ENSLACT00000006010.1">
    <property type="protein sequence ID" value="ENSLACP00000005958.1"/>
    <property type="gene ID" value="ENSLACG00000005289.1"/>
</dbReference>
<dbReference type="SUPFAM" id="SSF56574">
    <property type="entry name" value="Serpins"/>
    <property type="match status" value="1"/>
</dbReference>
<dbReference type="GO" id="GO:0005615">
    <property type="term" value="C:extracellular space"/>
    <property type="evidence" value="ECO:0007669"/>
    <property type="project" value="InterPro"/>
</dbReference>
<gene>
    <name evidence="4" type="primary">SERPINE3</name>
</gene>
<dbReference type="EMBL" id="AFYH01170897">
    <property type="status" value="NOT_ANNOTATED_CDS"/>
    <property type="molecule type" value="Genomic_DNA"/>
</dbReference>
<dbReference type="AlphaFoldDB" id="H3A8I7"/>
<dbReference type="EMBL" id="AFYH01170894">
    <property type="status" value="NOT_ANNOTATED_CDS"/>
    <property type="molecule type" value="Genomic_DNA"/>
</dbReference>
<reference evidence="4" key="3">
    <citation type="submission" date="2025-09" db="UniProtKB">
        <authorList>
            <consortium name="Ensembl"/>
        </authorList>
    </citation>
    <scope>IDENTIFICATION</scope>
</reference>
<evidence type="ECO:0000313" key="4">
    <source>
        <dbReference type="Ensembl" id="ENSLACP00000005958.1"/>
    </source>
</evidence>
<dbReference type="GO" id="GO:0043010">
    <property type="term" value="P:camera-type eye development"/>
    <property type="evidence" value="ECO:0007669"/>
    <property type="project" value="Ensembl"/>
</dbReference>
<dbReference type="PANTHER" id="PTHR11461:SF129">
    <property type="entry name" value="SERPIN E3"/>
    <property type="match status" value="1"/>
</dbReference>
<dbReference type="InterPro" id="IPR042185">
    <property type="entry name" value="Serpin_sf_2"/>
</dbReference>
<reference evidence="5" key="1">
    <citation type="submission" date="2011-08" db="EMBL/GenBank/DDBJ databases">
        <title>The draft genome of Latimeria chalumnae.</title>
        <authorList>
            <person name="Di Palma F."/>
            <person name="Alfoldi J."/>
            <person name="Johnson J."/>
            <person name="Berlin A."/>
            <person name="Gnerre S."/>
            <person name="Jaffe D."/>
            <person name="MacCallum I."/>
            <person name="Young S."/>
            <person name="Walker B.J."/>
            <person name="Lander E."/>
            <person name="Lindblad-Toh K."/>
        </authorList>
    </citation>
    <scope>NUCLEOTIDE SEQUENCE [LARGE SCALE GENOMIC DNA]</scope>
    <source>
        <strain evidence="5">Wild caught</strain>
    </source>
</reference>
<feature type="signal peptide" evidence="2">
    <location>
        <begin position="1"/>
        <end position="21"/>
    </location>
</feature>
<dbReference type="EMBL" id="AFYH01170893">
    <property type="status" value="NOT_ANNOTATED_CDS"/>
    <property type="molecule type" value="Genomic_DNA"/>
</dbReference>
<organism evidence="4 5">
    <name type="scientific">Latimeria chalumnae</name>
    <name type="common">Coelacanth</name>
    <dbReference type="NCBI Taxonomy" id="7897"/>
    <lineage>
        <taxon>Eukaryota</taxon>
        <taxon>Metazoa</taxon>
        <taxon>Chordata</taxon>
        <taxon>Craniata</taxon>
        <taxon>Vertebrata</taxon>
        <taxon>Euteleostomi</taxon>
        <taxon>Coelacanthiformes</taxon>
        <taxon>Coelacanthidae</taxon>
        <taxon>Latimeria</taxon>
    </lineage>
</organism>
<keyword evidence="2" id="KW-0732">Signal</keyword>
<accession>H3A8I7</accession>
<evidence type="ECO:0000259" key="3">
    <source>
        <dbReference type="SMART" id="SM00093"/>
    </source>
</evidence>
<dbReference type="Gene3D" id="2.30.39.10">
    <property type="entry name" value="Alpha-1-antitrypsin, domain 1"/>
    <property type="match status" value="1"/>
</dbReference>
<evidence type="ECO:0000256" key="2">
    <source>
        <dbReference type="SAM" id="SignalP"/>
    </source>
</evidence>
<dbReference type="HOGENOM" id="CLU_023330_0_4_1"/>
<dbReference type="FunCoup" id="H3A8I7">
    <property type="interactions" value="114"/>
</dbReference>
<name>H3A8I7_LATCH</name>
<dbReference type="InterPro" id="IPR000215">
    <property type="entry name" value="Serpin_fam"/>
</dbReference>
<evidence type="ECO:0000256" key="1">
    <source>
        <dbReference type="RuleBase" id="RU000411"/>
    </source>
</evidence>
<dbReference type="eggNOG" id="KOG2392">
    <property type="taxonomic scope" value="Eukaryota"/>
</dbReference>
<feature type="domain" description="Serpin" evidence="3">
    <location>
        <begin position="36"/>
        <end position="415"/>
    </location>
</feature>
<dbReference type="CDD" id="cd19574">
    <property type="entry name" value="serpinE3"/>
    <property type="match status" value="1"/>
</dbReference>
<dbReference type="InParanoid" id="H3A8I7"/>
<dbReference type="EMBL" id="AFYH01170895">
    <property type="status" value="NOT_ANNOTATED_CDS"/>
    <property type="molecule type" value="Genomic_DNA"/>
</dbReference>
<proteinExistence type="inferred from homology"/>
<dbReference type="STRING" id="7897.ENSLACP00000005958"/>
<dbReference type="Proteomes" id="UP000008672">
    <property type="component" value="Unassembled WGS sequence"/>
</dbReference>
<dbReference type="Pfam" id="PF00079">
    <property type="entry name" value="Serpin"/>
    <property type="match status" value="1"/>
</dbReference>
<sequence length="417" mass="46865">MLPLTLAKLFLYLWVLHKGCCDLQDTFKELSTEFAVNFYKKAAESENETNLVVSPVSVSVLLELLQFGAQGNTFIQLENVLGYNMHDWRVRDFLCKIYEDVTTSTPTTAVQLASSLFVQAGIPLSPDFTEQISGWVNSSLQQANFSEPNRTAAQINQWLHVKSRGNDLKLNHAALRHKTGPETIAAILEQLVYLDTNIAVVSVMYFKSTWQKPFTFANTQNLPFTTADASVLKVPMMYQTAEVNYGQFKFASEEHIAVLELPYLGNAVSMFVVLPSNRKTPLSLIEPYLTASAILLWTNNMRRMKMDIFLPRFKLQNKLNLKIVLPALGITDPFDPLKADFRGISDQENLYVSEAIHKAKIEVTEDGTRASAAAVAMVLLKRSRAPVFKADRPFLFLLRQADTGVTLFMGRVVNPLE</sequence>
<dbReference type="Gene3D" id="3.30.497.10">
    <property type="entry name" value="Antithrombin, subunit I, domain 2"/>
    <property type="match status" value="1"/>
</dbReference>
<dbReference type="InterPro" id="IPR036186">
    <property type="entry name" value="Serpin_sf"/>
</dbReference>
<dbReference type="EMBL" id="AFYH01170898">
    <property type="status" value="NOT_ANNOTATED_CDS"/>
    <property type="molecule type" value="Genomic_DNA"/>
</dbReference>
<dbReference type="GO" id="GO:0004867">
    <property type="term" value="F:serine-type endopeptidase inhibitor activity"/>
    <property type="evidence" value="ECO:0007669"/>
    <property type="project" value="InterPro"/>
</dbReference>
<dbReference type="SMART" id="SM00093">
    <property type="entry name" value="SERPIN"/>
    <property type="match status" value="1"/>
</dbReference>
<dbReference type="InterPro" id="IPR023796">
    <property type="entry name" value="Serpin_dom"/>
</dbReference>
<evidence type="ECO:0000313" key="5">
    <source>
        <dbReference type="Proteomes" id="UP000008672"/>
    </source>
</evidence>